<feature type="region of interest" description="Disordered" evidence="7">
    <location>
        <begin position="730"/>
        <end position="749"/>
    </location>
</feature>
<feature type="compositionally biased region" description="Polar residues" evidence="7">
    <location>
        <begin position="432"/>
        <end position="443"/>
    </location>
</feature>
<evidence type="ECO:0000256" key="1">
    <source>
        <dbReference type="ARBA" id="ARBA00004123"/>
    </source>
</evidence>
<evidence type="ECO:0000313" key="9">
    <source>
        <dbReference type="EMBL" id="TRY54801.1"/>
    </source>
</evidence>
<dbReference type="GO" id="GO:0003676">
    <property type="term" value="F:nucleic acid binding"/>
    <property type="evidence" value="ECO:0007669"/>
    <property type="project" value="InterPro"/>
</dbReference>
<dbReference type="InterPro" id="IPR013520">
    <property type="entry name" value="Ribonucl_H"/>
</dbReference>
<dbReference type="PANTHER" id="PTHR12801:SF152">
    <property type="entry name" value="EXONUCLEASE DOMAIN-CONTAINING PROTEIN"/>
    <property type="match status" value="1"/>
</dbReference>
<evidence type="ECO:0000256" key="5">
    <source>
        <dbReference type="ARBA" id="ARBA00022839"/>
    </source>
</evidence>
<evidence type="ECO:0000313" key="10">
    <source>
        <dbReference type="Proteomes" id="UP000316079"/>
    </source>
</evidence>
<comment type="caution">
    <text evidence="9">The sequence shown here is derived from an EMBL/GenBank/DDBJ whole genome shotgun (WGS) entry which is preliminary data.</text>
</comment>
<dbReference type="InterPro" id="IPR047021">
    <property type="entry name" value="REXO1/3/4-like"/>
</dbReference>
<feature type="region of interest" description="Disordered" evidence="7">
    <location>
        <begin position="507"/>
        <end position="526"/>
    </location>
</feature>
<feature type="region of interest" description="Disordered" evidence="7">
    <location>
        <begin position="123"/>
        <end position="256"/>
    </location>
</feature>
<comment type="subcellular location">
    <subcellularLocation>
        <location evidence="1">Nucleus</location>
    </subcellularLocation>
</comment>
<feature type="non-terminal residue" evidence="9">
    <location>
        <position position="1161"/>
    </location>
</feature>
<feature type="region of interest" description="Disordered" evidence="7">
    <location>
        <begin position="432"/>
        <end position="451"/>
    </location>
</feature>
<sequence length="1161" mass="127765">MTDLGDSELASSNGASHITGDKYACLEELERINKEIEAVRSEVEKEQKRLSQYQTSQSLVQAENLDLSTEKYMRRTNSKPKDHNANHLKCANPSSASGCKYVVDRARPKTDLEYDPCSNFSADLLTGSSTETKQKSSEKETGHKNNQRGKKFQSQSQSQSDDSDNVLIIDIPSSSANQGIQKTRHKVKTVTKPMGLPERNDAVKNAVCFPDQRKSSQHKEEISDHLASNEVKRAECPKKERTQVKPVIKQEHESSEGELIIDVSPYEDKLEKPCGATTVQPCNPPKVCSGAVALPEDAEEPVGEWKNKPVTSPVTKPSLEDLREAPGSINLKLETFIEKQETVQNIELVLDDISTCLNNMRNESEKIKCIQDVSILPVQSVHREQISSQSTAQVPKTTLWLDPLSDSFSCSSQKSQAESFKKIHHEQIVQQNAVSTQPIPSSHKTGELSIPKTSLSVSQKIPVDYLGQNTLPYASGIYPGVVSAPSSVPNNLVTAVQYIQKQPPSNASFPVTSDLPTPSKTSANMGGNINKTIVIDSSSDEDLRYSDLDLSETDPMEECYKIFMEANQKEATVEPCDPPEEPLESQATGLKSAAAAAEAAAALKRRVAHVAKFESSSKSQPQILVPLQEGPSQLSVSSRAQLCQRRAAILSSAVKVCQAPVVSSAPRKSYTTSVIHPTCVNIIPMGATLQLGSNVHFIVPEANCALPLTLIPTTMPVHRQTLHPPPVQISQASHTPHPPNYTPAKAMGVKRKAKVRPEVGAKVPHDVRQRYVNLFVEEFLKSSVTVQDAFEKALAEEKTVYDRSINKLKYLSIAVNALKRLKNQNILPAKGPSEGDQHVSRGNVPLNTQALQGPGDVMLYEQLKEHILSEELLQVNNFPRKHPDKADFAIQYGDTKKSITDPLKRICCRCGTTFSVDQSGKHTRKEECNYHFGKVIENRVPGGVETRYSCCENAVGSPGCQVFNLHVHDAVSLQGFESSLPQSVVGKSCPGVFAVDTQTCYTTQGLELVRVTVVNSSLQVVFDSFVKPDKDVIDYNTRFSGISEADVKSSSSSLCDVHTVLLSFINADTILIGHGLENDLAALKIIHSTVIDTSVVFPHRLGLPHKRDLNSLTADYLRRIIQESVVGHDTREDATACMELMLWRVKEDSKVKRWEEFKVVQ</sequence>
<dbReference type="SMART" id="SM00479">
    <property type="entry name" value="EXOIII"/>
    <property type="match status" value="1"/>
</dbReference>
<dbReference type="EMBL" id="SRMA01027339">
    <property type="protein sequence ID" value="TRY54801.1"/>
    <property type="molecule type" value="Genomic_DNA"/>
</dbReference>
<evidence type="ECO:0000256" key="7">
    <source>
        <dbReference type="SAM" id="MobiDB-lite"/>
    </source>
</evidence>
<comment type="similarity">
    <text evidence="2">Belongs to the REXO1/REXO3 family.</text>
</comment>
<dbReference type="Gene3D" id="3.30.420.10">
    <property type="entry name" value="Ribonuclease H-like superfamily/Ribonuclease H"/>
    <property type="match status" value="1"/>
</dbReference>
<evidence type="ECO:0000256" key="2">
    <source>
        <dbReference type="ARBA" id="ARBA00006357"/>
    </source>
</evidence>
<feature type="compositionally biased region" description="Basic and acidic residues" evidence="7">
    <location>
        <begin position="211"/>
        <end position="224"/>
    </location>
</feature>
<dbReference type="Proteomes" id="UP000316079">
    <property type="component" value="Unassembled WGS sequence"/>
</dbReference>
<dbReference type="AlphaFoldDB" id="A0A553MNP1"/>
<feature type="compositionally biased region" description="Polar residues" evidence="7">
    <location>
        <begin position="50"/>
        <end position="61"/>
    </location>
</feature>
<dbReference type="SUPFAM" id="SSF53098">
    <property type="entry name" value="Ribonuclease H-like"/>
    <property type="match status" value="1"/>
</dbReference>
<keyword evidence="4" id="KW-0378">Hydrolase</keyword>
<protein>
    <recommendedName>
        <fullName evidence="8">Exonuclease domain-containing protein</fullName>
    </recommendedName>
</protein>
<organism evidence="9 10">
    <name type="scientific">Danionella cerebrum</name>
    <dbReference type="NCBI Taxonomy" id="2873325"/>
    <lineage>
        <taxon>Eukaryota</taxon>
        <taxon>Metazoa</taxon>
        <taxon>Chordata</taxon>
        <taxon>Craniata</taxon>
        <taxon>Vertebrata</taxon>
        <taxon>Euteleostomi</taxon>
        <taxon>Actinopterygii</taxon>
        <taxon>Neopterygii</taxon>
        <taxon>Teleostei</taxon>
        <taxon>Ostariophysi</taxon>
        <taxon>Cypriniformes</taxon>
        <taxon>Danionidae</taxon>
        <taxon>Danioninae</taxon>
        <taxon>Danionella</taxon>
    </lineage>
</organism>
<dbReference type="FunFam" id="3.30.420.10:FF:000021">
    <property type="entry name" value="RNA exonuclease 1 homolog"/>
    <property type="match status" value="1"/>
</dbReference>
<gene>
    <name evidence="9" type="ORF">DNTS_001771</name>
</gene>
<proteinExistence type="inferred from homology"/>
<reference evidence="9 10" key="1">
    <citation type="journal article" date="2019" name="Sci. Data">
        <title>Hybrid genome assembly and annotation of Danionella translucida.</title>
        <authorList>
            <person name="Kadobianskyi M."/>
            <person name="Schulze L."/>
            <person name="Schuelke M."/>
            <person name="Judkewitz B."/>
        </authorList>
    </citation>
    <scope>NUCLEOTIDE SEQUENCE [LARGE SCALE GENOMIC DNA]</scope>
    <source>
        <strain evidence="9 10">Bolton</strain>
    </source>
</reference>
<dbReference type="PANTHER" id="PTHR12801">
    <property type="entry name" value="RNA EXONUCLEASE REXO1 / RECO3 FAMILY MEMBER-RELATED"/>
    <property type="match status" value="1"/>
</dbReference>
<dbReference type="GO" id="GO:0004527">
    <property type="term" value="F:exonuclease activity"/>
    <property type="evidence" value="ECO:0007669"/>
    <property type="project" value="UniProtKB-KW"/>
</dbReference>
<feature type="compositionally biased region" description="Basic and acidic residues" evidence="7">
    <location>
        <begin position="230"/>
        <end position="255"/>
    </location>
</feature>
<feature type="compositionally biased region" description="Basic and acidic residues" evidence="7">
    <location>
        <begin position="68"/>
        <end position="85"/>
    </location>
</feature>
<keyword evidence="10" id="KW-1185">Reference proteome</keyword>
<dbReference type="InterPro" id="IPR036397">
    <property type="entry name" value="RNaseH_sf"/>
</dbReference>
<evidence type="ECO:0000259" key="8">
    <source>
        <dbReference type="SMART" id="SM00479"/>
    </source>
</evidence>
<accession>A0A553MNP1</accession>
<dbReference type="OrthoDB" id="206335at2759"/>
<evidence type="ECO:0000256" key="6">
    <source>
        <dbReference type="ARBA" id="ARBA00023242"/>
    </source>
</evidence>
<feature type="compositionally biased region" description="Polar residues" evidence="7">
    <location>
        <begin position="172"/>
        <end position="181"/>
    </location>
</feature>
<name>A0A553MNP1_9TELE</name>
<keyword evidence="6" id="KW-0539">Nucleus</keyword>
<dbReference type="InterPro" id="IPR031736">
    <property type="entry name" value="REXO1-like_dom"/>
</dbReference>
<dbReference type="CDD" id="cd06145">
    <property type="entry name" value="REX1_like"/>
    <property type="match status" value="1"/>
</dbReference>
<dbReference type="STRING" id="623744.A0A553MNP1"/>
<dbReference type="Pfam" id="PF15870">
    <property type="entry name" value="EloA-BP1"/>
    <property type="match status" value="1"/>
</dbReference>
<evidence type="ECO:0000256" key="3">
    <source>
        <dbReference type="ARBA" id="ARBA00022722"/>
    </source>
</evidence>
<dbReference type="InterPro" id="IPR034922">
    <property type="entry name" value="REX1-like_exo"/>
</dbReference>
<feature type="region of interest" description="Disordered" evidence="7">
    <location>
        <begin position="49"/>
        <end position="91"/>
    </location>
</feature>
<feature type="compositionally biased region" description="Basic and acidic residues" evidence="7">
    <location>
        <begin position="132"/>
        <end position="143"/>
    </location>
</feature>
<feature type="domain" description="Exonuclease" evidence="8">
    <location>
        <begin position="991"/>
        <end position="1150"/>
    </location>
</feature>
<feature type="region of interest" description="Disordered" evidence="7">
    <location>
        <begin position="299"/>
        <end position="320"/>
    </location>
</feature>
<keyword evidence="5" id="KW-0269">Exonuclease</keyword>
<dbReference type="InterPro" id="IPR012337">
    <property type="entry name" value="RNaseH-like_sf"/>
</dbReference>
<keyword evidence="3" id="KW-0540">Nuclease</keyword>
<evidence type="ECO:0000256" key="4">
    <source>
        <dbReference type="ARBA" id="ARBA00022801"/>
    </source>
</evidence>
<dbReference type="GO" id="GO:0005634">
    <property type="term" value="C:nucleus"/>
    <property type="evidence" value="ECO:0007669"/>
    <property type="project" value="UniProtKB-SubCell"/>
</dbReference>